<dbReference type="Pfam" id="PF13581">
    <property type="entry name" value="HATPase_c_2"/>
    <property type="match status" value="1"/>
</dbReference>
<keyword evidence="1" id="KW-0808">Transferase</keyword>
<dbReference type="InterPro" id="IPR050267">
    <property type="entry name" value="Anti-sigma-factor_SerPK"/>
</dbReference>
<dbReference type="PANTHER" id="PTHR35526">
    <property type="entry name" value="ANTI-SIGMA-F FACTOR RSBW-RELATED"/>
    <property type="match status" value="1"/>
</dbReference>
<dbReference type="SUPFAM" id="SSF55874">
    <property type="entry name" value="ATPase domain of HSP90 chaperone/DNA topoisomerase II/histidine kinase"/>
    <property type="match status" value="1"/>
</dbReference>
<dbReference type="InterPro" id="IPR003594">
    <property type="entry name" value="HATPase_dom"/>
</dbReference>
<evidence type="ECO:0000259" key="3">
    <source>
        <dbReference type="Pfam" id="PF14417"/>
    </source>
</evidence>
<dbReference type="AlphaFoldDB" id="A0A8J3W741"/>
<dbReference type="EMBL" id="BOOH01000039">
    <property type="protein sequence ID" value="GIH78395.1"/>
    <property type="molecule type" value="Genomic_DNA"/>
</dbReference>
<dbReference type="GO" id="GO:0004674">
    <property type="term" value="F:protein serine/threonine kinase activity"/>
    <property type="evidence" value="ECO:0007669"/>
    <property type="project" value="UniProtKB-KW"/>
</dbReference>
<evidence type="ECO:0000259" key="2">
    <source>
        <dbReference type="Pfam" id="PF13581"/>
    </source>
</evidence>
<proteinExistence type="predicted"/>
<protein>
    <submittedName>
        <fullName evidence="4">Anti-sigma regulatory factor</fullName>
    </submittedName>
</protein>
<sequence>MVSVAIEPEEWISGRPQHPTFEHPALFYRGVGDYLLGTVPFILDGLAAGQPVAVAVPQRNLTLIREALGERQAARVRLMNMEEAGRNPGRIIPNVLRAFADRHPGTRVRIIGEPIWAGRSEAEYPACLQHEALINLAFTGRDVTILCPYDAERLDPAVIKDAEETHPVIVDASGTRPSTRYALDDVLRACNQPLSAPEGAATMRYGYDLHPGPLARVRAFAVEHAARSGLSGSRLEDLRLIASELAANSLDHGGGSGTLRIWRENGQVVFEISDAGHITDPLAGRHPADARQLGSRGLLVTHLLGDLVRVHTGPDGTTTRVHFDVNGHRDA</sequence>
<reference evidence="4 5" key="1">
    <citation type="submission" date="2021-01" db="EMBL/GenBank/DDBJ databases">
        <title>Whole genome shotgun sequence of Planobispora longispora NBRC 13918.</title>
        <authorList>
            <person name="Komaki H."/>
            <person name="Tamura T."/>
        </authorList>
    </citation>
    <scope>NUCLEOTIDE SEQUENCE [LARGE SCALE GENOMIC DNA]</scope>
    <source>
        <strain evidence="4 5">NBRC 13918</strain>
    </source>
</reference>
<comment type="caution">
    <text evidence="4">The sequence shown here is derived from an EMBL/GenBank/DDBJ whole genome shotgun (WGS) entry which is preliminary data.</text>
</comment>
<keyword evidence="1" id="KW-0723">Serine/threonine-protein kinase</keyword>
<evidence type="ECO:0000313" key="5">
    <source>
        <dbReference type="Proteomes" id="UP000616724"/>
    </source>
</evidence>
<dbReference type="CDD" id="cd16936">
    <property type="entry name" value="HATPase_RsbW-like"/>
    <property type="match status" value="1"/>
</dbReference>
<evidence type="ECO:0000256" key="1">
    <source>
        <dbReference type="ARBA" id="ARBA00022527"/>
    </source>
</evidence>
<dbReference type="InterPro" id="IPR025847">
    <property type="entry name" value="MEDS_domain"/>
</dbReference>
<feature type="domain" description="Histidine kinase/HSP90-like ATPase" evidence="2">
    <location>
        <begin position="213"/>
        <end position="321"/>
    </location>
</feature>
<name>A0A8J3W741_9ACTN</name>
<dbReference type="InterPro" id="IPR036890">
    <property type="entry name" value="HATPase_C_sf"/>
</dbReference>
<keyword evidence="5" id="KW-1185">Reference proteome</keyword>
<dbReference type="Pfam" id="PF14417">
    <property type="entry name" value="MEDS"/>
    <property type="match status" value="1"/>
</dbReference>
<dbReference type="Proteomes" id="UP000616724">
    <property type="component" value="Unassembled WGS sequence"/>
</dbReference>
<evidence type="ECO:0000313" key="4">
    <source>
        <dbReference type="EMBL" id="GIH78395.1"/>
    </source>
</evidence>
<dbReference type="Gene3D" id="3.30.565.10">
    <property type="entry name" value="Histidine kinase-like ATPase, C-terminal domain"/>
    <property type="match status" value="1"/>
</dbReference>
<dbReference type="PANTHER" id="PTHR35526:SF3">
    <property type="entry name" value="ANTI-SIGMA-F FACTOR RSBW"/>
    <property type="match status" value="1"/>
</dbReference>
<organism evidence="4 5">
    <name type="scientific">Planobispora longispora</name>
    <dbReference type="NCBI Taxonomy" id="28887"/>
    <lineage>
        <taxon>Bacteria</taxon>
        <taxon>Bacillati</taxon>
        <taxon>Actinomycetota</taxon>
        <taxon>Actinomycetes</taxon>
        <taxon>Streptosporangiales</taxon>
        <taxon>Streptosporangiaceae</taxon>
        <taxon>Planobispora</taxon>
    </lineage>
</organism>
<keyword evidence="1" id="KW-0418">Kinase</keyword>
<dbReference type="InterPro" id="IPR047718">
    <property type="entry name" value="RsbA-like_anti_sig"/>
</dbReference>
<gene>
    <name evidence="4" type="ORF">Plo01_48240</name>
</gene>
<accession>A0A8J3W741</accession>
<dbReference type="NCBIfam" id="NF041045">
    <property type="entry name" value="RsbA_anti_sig"/>
    <property type="match status" value="1"/>
</dbReference>
<feature type="domain" description="MEDS" evidence="3">
    <location>
        <begin position="23"/>
        <end position="167"/>
    </location>
</feature>